<feature type="region of interest" description="Disordered" evidence="1">
    <location>
        <begin position="138"/>
        <end position="173"/>
    </location>
</feature>
<protein>
    <recommendedName>
        <fullName evidence="4">TOX high mobility group box family member 4</fullName>
    </recommendedName>
</protein>
<proteinExistence type="predicted"/>
<evidence type="ECO:0000313" key="2">
    <source>
        <dbReference type="EMBL" id="THD21150.1"/>
    </source>
</evidence>
<keyword evidence="3" id="KW-1185">Reference proteome</keyword>
<gene>
    <name evidence="2" type="ORF">D915_007719</name>
</gene>
<dbReference type="AlphaFoldDB" id="A0A4E0RY48"/>
<dbReference type="Proteomes" id="UP000230066">
    <property type="component" value="Unassembled WGS sequence"/>
</dbReference>
<name>A0A4E0RY48_FASHE</name>
<accession>A0A4E0RY48</accession>
<evidence type="ECO:0000256" key="1">
    <source>
        <dbReference type="SAM" id="MobiDB-lite"/>
    </source>
</evidence>
<comment type="caution">
    <text evidence="2">The sequence shown here is derived from an EMBL/GenBank/DDBJ whole genome shotgun (WGS) entry which is preliminary data.</text>
</comment>
<feature type="compositionally biased region" description="Acidic residues" evidence="1">
    <location>
        <begin position="139"/>
        <end position="150"/>
    </location>
</feature>
<sequence length="232" mass="25684">MTMEESLSGTRILSARRSKPDMAALVDQHRPMNAYLPMRRSELIYEDRIPVVSIENLPSDDSASSTYSPEPQTFVISKRISHRPKRLPKLRLRTVANGSTARGLHHSRTLTMHSHVESPVEMGATTTATTTVTVITNSTDEESDDDEDDNVPLSNFIPTKSSAQPSPPCPEPVSPCESKAEIVRCQCARPAVLDDPRWDGQYCSPECLISGCHRAFEIWLHMHRNGTGVSGC</sequence>
<dbReference type="EMBL" id="JXXN02003811">
    <property type="protein sequence ID" value="THD21150.1"/>
    <property type="molecule type" value="Genomic_DNA"/>
</dbReference>
<organism evidence="2 3">
    <name type="scientific">Fasciola hepatica</name>
    <name type="common">Liver fluke</name>
    <dbReference type="NCBI Taxonomy" id="6192"/>
    <lineage>
        <taxon>Eukaryota</taxon>
        <taxon>Metazoa</taxon>
        <taxon>Spiralia</taxon>
        <taxon>Lophotrochozoa</taxon>
        <taxon>Platyhelminthes</taxon>
        <taxon>Trematoda</taxon>
        <taxon>Digenea</taxon>
        <taxon>Plagiorchiida</taxon>
        <taxon>Echinostomata</taxon>
        <taxon>Echinostomatoidea</taxon>
        <taxon>Fasciolidae</taxon>
        <taxon>Fasciola</taxon>
    </lineage>
</organism>
<evidence type="ECO:0000313" key="3">
    <source>
        <dbReference type="Proteomes" id="UP000230066"/>
    </source>
</evidence>
<reference evidence="2" key="1">
    <citation type="submission" date="2019-03" db="EMBL/GenBank/DDBJ databases">
        <title>Improved annotation for the trematode Fasciola hepatica.</title>
        <authorList>
            <person name="Choi Y.-J."/>
            <person name="Martin J."/>
            <person name="Mitreva M."/>
        </authorList>
    </citation>
    <scope>NUCLEOTIDE SEQUENCE [LARGE SCALE GENOMIC DNA]</scope>
</reference>
<evidence type="ECO:0008006" key="4">
    <source>
        <dbReference type="Google" id="ProtNLM"/>
    </source>
</evidence>